<dbReference type="AlphaFoldDB" id="E6PQT8"/>
<reference evidence="7" key="1">
    <citation type="submission" date="2009-10" db="EMBL/GenBank/DDBJ databases">
        <title>Diversity of trophic interactions inside an arsenic-rich microbial ecosystem.</title>
        <authorList>
            <person name="Bertin P.N."/>
            <person name="Heinrich-Salmeron A."/>
            <person name="Pelletier E."/>
            <person name="Goulhen-Chollet F."/>
            <person name="Arsene-Ploetze F."/>
            <person name="Gallien S."/>
            <person name="Calteau A."/>
            <person name="Vallenet D."/>
            <person name="Casiot C."/>
            <person name="Chane-Woon-Ming B."/>
            <person name="Giloteaux L."/>
            <person name="Barakat M."/>
            <person name="Bonnefoy V."/>
            <person name="Bruneel O."/>
            <person name="Chandler M."/>
            <person name="Cleiss J."/>
            <person name="Duran R."/>
            <person name="Elbaz-Poulichet F."/>
            <person name="Fonknechten N."/>
            <person name="Lauga B."/>
            <person name="Mornico D."/>
            <person name="Ortet P."/>
            <person name="Schaeffer C."/>
            <person name="Siguier P."/>
            <person name="Alexander Thil Smith A."/>
            <person name="Van Dorsselaer A."/>
            <person name="Weissenbach J."/>
            <person name="Medigue C."/>
            <person name="Le Paslier D."/>
        </authorList>
    </citation>
    <scope>NUCLEOTIDE SEQUENCE</scope>
</reference>
<dbReference type="InterPro" id="IPR019790">
    <property type="entry name" value="Xul5P/Fru6P_PKetolase_CS"/>
</dbReference>
<dbReference type="PROSITE" id="PS60003">
    <property type="entry name" value="PHOSPHOKETOLASE_2"/>
    <property type="match status" value="1"/>
</dbReference>
<evidence type="ECO:0000259" key="5">
    <source>
        <dbReference type="Pfam" id="PF09363"/>
    </source>
</evidence>
<proteinExistence type="inferred from homology"/>
<name>E6PQT8_9ZZZZ</name>
<evidence type="ECO:0000259" key="6">
    <source>
        <dbReference type="Pfam" id="PF09364"/>
    </source>
</evidence>
<dbReference type="PIRSF" id="PIRSF017245">
    <property type="entry name" value="Phosphoketolase"/>
    <property type="match status" value="1"/>
</dbReference>
<dbReference type="Pfam" id="PF09363">
    <property type="entry name" value="XFP_C"/>
    <property type="match status" value="1"/>
</dbReference>
<dbReference type="CDD" id="cd00174">
    <property type="entry name" value="SH3"/>
    <property type="match status" value="1"/>
</dbReference>
<evidence type="ECO:0000256" key="3">
    <source>
        <dbReference type="ARBA" id="ARBA00023052"/>
    </source>
</evidence>
<dbReference type="Pfam" id="PF03894">
    <property type="entry name" value="XFP"/>
    <property type="match status" value="1"/>
</dbReference>
<dbReference type="PANTHER" id="PTHR31273">
    <property type="entry name" value="PHOSPHOKETOLASE-RELATED"/>
    <property type="match status" value="1"/>
</dbReference>
<keyword evidence="3" id="KW-0786">Thiamine pyrophosphate</keyword>
<dbReference type="Pfam" id="PF09364">
    <property type="entry name" value="XFP_N"/>
    <property type="match status" value="1"/>
</dbReference>
<dbReference type="EC" id="4.1.2.-" evidence="7"/>
<evidence type="ECO:0000256" key="4">
    <source>
        <dbReference type="ARBA" id="ARBA00023239"/>
    </source>
</evidence>
<dbReference type="Gene3D" id="3.40.50.920">
    <property type="match status" value="1"/>
</dbReference>
<feature type="domain" description="Xylulose 5-phosphate/Fructose 6-phosphate phosphoketolase C-terminal" evidence="5">
    <location>
        <begin position="593"/>
        <end position="793"/>
    </location>
</feature>
<dbReference type="InterPro" id="IPR018970">
    <property type="entry name" value="Xul5P/Fru6P_PKetolase_N"/>
</dbReference>
<dbReference type="SUPFAM" id="SSF52518">
    <property type="entry name" value="Thiamin diphosphate-binding fold (THDP-binding)"/>
    <property type="match status" value="2"/>
</dbReference>
<comment type="similarity">
    <text evidence="2">Belongs to the XFP family.</text>
</comment>
<keyword evidence="4 7" id="KW-0456">Lyase</keyword>
<comment type="caution">
    <text evidence="7">The sequence shown here is derived from an EMBL/GenBank/DDBJ whole genome shotgun (WGS) entry which is preliminary data.</text>
</comment>
<sequence length="809" mass="88269">MASRTKARLARTQVAWLDRWWRATNYIACAQIFLLDNVLLHEPLSSSHIKPRLLGHWGTSPGLNLLYAHLLRAVRSHGVQPLFVAGPGHGAPAVLANAWLEGSYGAVRQELTRDGLGLHRLCREFSVPGGVASHVGPHIPGSLHEGGELGYGLLHAVGAVFDNPDLLALAVVGDGEAETGPAAAAWKSLHFINPVRDGAVLPVLHLNGYRIAAPTVFGRMSDTQIDRHFSGLGWRVLIVEADDPAAVHPELAGAMDAALAHIHAIQHDWREDLASSGRSGRTTPDWPLLVLRTPKGWTGPREVDGLPMEGSFRAHQVPLPRARSDGTQLAQLEAWLRSYRPDELFDAQGRPQPDLLAGLPSERLLPGNCPHADGGRVRIDLQLPVLDAVALPVAAPGAEDAESTRALGAWLRDALRANAGSANLRVFSPDELVSNRLDAVFEVTQRCTLQSIRPDDDHLSAEGRVLEVLSEHCCEGWLEGYVLSGRHGLFACYEAFAPIVDSMVNQHVKWLKAAAEVPWRRPLPALNILLTSHTWRQDHNGYSHQGPGFIDNVLNRKHRHVRVYLAPDANCLLAVAQHAFASSDRVNVIVAGKQPMPQWLGLADAISHCATGAGRWRWAEGGAADEPAVVLAAAGDVPTLELLAAADLLRRHVPDLAFRVVNVVNLLALASPLDHLDGLPEAEFDALFTVDRPVLFAFHGYPHVIDGLVHRRTHPQRFQAEGYREEGTTTTPFDMVVRNRISRFDLAAQALDLAGRDDATADALRRHCSAQLTAHALHIRTWFEDLPEVRDWRFPQPAIPASGEGAHQS</sequence>
<comment type="cofactor">
    <cofactor evidence="1">
        <name>thiamine diphosphate</name>
        <dbReference type="ChEBI" id="CHEBI:58937"/>
    </cofactor>
</comment>
<evidence type="ECO:0000256" key="1">
    <source>
        <dbReference type="ARBA" id="ARBA00001964"/>
    </source>
</evidence>
<dbReference type="InterPro" id="IPR018969">
    <property type="entry name" value="Xul5P/Fru6P_PKetolase_C"/>
</dbReference>
<dbReference type="PROSITE" id="PS60002">
    <property type="entry name" value="PHOSPHOKETOLASE_1"/>
    <property type="match status" value="1"/>
</dbReference>
<dbReference type="Gene3D" id="3.40.50.970">
    <property type="match status" value="2"/>
</dbReference>
<gene>
    <name evidence="7" type="ORF">CARN2_2765</name>
</gene>
<dbReference type="PANTHER" id="PTHR31273:SF0">
    <property type="entry name" value="PHOSPHOKETOLASE-RELATED"/>
    <property type="match status" value="1"/>
</dbReference>
<dbReference type="EMBL" id="CABM01000042">
    <property type="protein sequence ID" value="CBH97293.1"/>
    <property type="molecule type" value="Genomic_DNA"/>
</dbReference>
<dbReference type="InterPro" id="IPR009014">
    <property type="entry name" value="Transketo_C/PFOR_II"/>
</dbReference>
<accession>E6PQT8</accession>
<dbReference type="NCBIfam" id="NF003619">
    <property type="entry name" value="PRK05261.1-4"/>
    <property type="match status" value="1"/>
</dbReference>
<dbReference type="InterPro" id="IPR019789">
    <property type="entry name" value="Xul5P/Fru6P_PKetolase_ThDP_BS"/>
</dbReference>
<dbReference type="InterPro" id="IPR005593">
    <property type="entry name" value="Xul5P/Fru6P_PKetolase"/>
</dbReference>
<feature type="domain" description="Xylulose 5-phosphate/Fructose 6-phosphate phosphoketolase N-terminal" evidence="6">
    <location>
        <begin position="11"/>
        <end position="376"/>
    </location>
</feature>
<evidence type="ECO:0000256" key="2">
    <source>
        <dbReference type="ARBA" id="ARBA00005623"/>
    </source>
</evidence>
<dbReference type="GO" id="GO:0005975">
    <property type="term" value="P:carbohydrate metabolic process"/>
    <property type="evidence" value="ECO:0007669"/>
    <property type="project" value="InterPro"/>
</dbReference>
<organism evidence="7">
    <name type="scientific">mine drainage metagenome</name>
    <dbReference type="NCBI Taxonomy" id="410659"/>
    <lineage>
        <taxon>unclassified sequences</taxon>
        <taxon>metagenomes</taxon>
        <taxon>ecological metagenomes</taxon>
    </lineage>
</organism>
<dbReference type="GO" id="GO:0016832">
    <property type="term" value="F:aldehyde-lyase activity"/>
    <property type="evidence" value="ECO:0007669"/>
    <property type="project" value="InterPro"/>
</dbReference>
<dbReference type="InterPro" id="IPR029061">
    <property type="entry name" value="THDP-binding"/>
</dbReference>
<evidence type="ECO:0000313" key="7">
    <source>
        <dbReference type="EMBL" id="CBH97293.1"/>
    </source>
</evidence>
<protein>
    <submittedName>
        <fullName evidence="7">Putative phosphoketolase</fullName>
        <ecNumber evidence="7">4.1.2.-</ecNumber>
    </submittedName>
</protein>